<evidence type="ECO:0000313" key="2">
    <source>
        <dbReference type="EMBL" id="AQS66784.1"/>
    </source>
</evidence>
<evidence type="ECO:0000313" key="3">
    <source>
        <dbReference type="Proteomes" id="UP000189443"/>
    </source>
</evidence>
<protein>
    <submittedName>
        <fullName evidence="2">Uncharacterized protein</fullName>
    </submittedName>
</protein>
<proteinExistence type="predicted"/>
<feature type="transmembrane region" description="Helical" evidence="1">
    <location>
        <begin position="59"/>
        <end position="78"/>
    </location>
</feature>
<name>A0A1S6J4V7_9ACTN</name>
<dbReference type="KEGG" id="spac:B1H29_07420"/>
<organism evidence="2 3">
    <name type="scientific">Streptomyces pactum</name>
    <dbReference type="NCBI Taxonomy" id="68249"/>
    <lineage>
        <taxon>Bacteria</taxon>
        <taxon>Bacillati</taxon>
        <taxon>Actinomycetota</taxon>
        <taxon>Actinomycetes</taxon>
        <taxon>Kitasatosporales</taxon>
        <taxon>Streptomycetaceae</taxon>
        <taxon>Streptomyces</taxon>
    </lineage>
</organism>
<gene>
    <name evidence="2" type="ORF">B1H29_07420</name>
</gene>
<reference evidence="2 3" key="1">
    <citation type="submission" date="2017-02" db="EMBL/GenBank/DDBJ databases">
        <title>Streptomyces pactum ACT12 Genome sequencing and assembly.</title>
        <authorList>
            <person name="Xue Q."/>
            <person name="Yan X."/>
            <person name="Jia L."/>
            <person name="Yan H."/>
        </authorList>
    </citation>
    <scope>NUCLEOTIDE SEQUENCE [LARGE SCALE GENOMIC DNA]</scope>
    <source>
        <strain evidence="2 3">ACT12</strain>
    </source>
</reference>
<feature type="transmembrane region" description="Helical" evidence="1">
    <location>
        <begin position="84"/>
        <end position="106"/>
    </location>
</feature>
<dbReference type="RefSeq" id="WP_055419487.1">
    <property type="nucleotide sequence ID" value="NZ_CP019724.1"/>
</dbReference>
<keyword evidence="1" id="KW-0812">Transmembrane</keyword>
<keyword evidence="3" id="KW-1185">Reference proteome</keyword>
<sequence>MTTDATRRPRSVTTAVVLLILGTFIAGMAATGPQGHPTTVLPVALCFWFAVRAGRGRRIARITVTCLTVVVLVLSAPYAFDDPLYGGATLLLGAALAVPGLALLYLPAAERYVRARTEEAGT</sequence>
<accession>A0A1S6J4V7</accession>
<keyword evidence="1" id="KW-0472">Membrane</keyword>
<dbReference type="AlphaFoldDB" id="A0A1S6J4V7"/>
<feature type="transmembrane region" description="Helical" evidence="1">
    <location>
        <begin position="36"/>
        <end position="52"/>
    </location>
</feature>
<keyword evidence="1" id="KW-1133">Transmembrane helix</keyword>
<feature type="transmembrane region" description="Helical" evidence="1">
    <location>
        <begin position="12"/>
        <end position="30"/>
    </location>
</feature>
<dbReference type="EMBL" id="CP019724">
    <property type="protein sequence ID" value="AQS66784.1"/>
    <property type="molecule type" value="Genomic_DNA"/>
</dbReference>
<evidence type="ECO:0000256" key="1">
    <source>
        <dbReference type="SAM" id="Phobius"/>
    </source>
</evidence>
<dbReference type="Proteomes" id="UP000189443">
    <property type="component" value="Chromosome"/>
</dbReference>